<feature type="transmembrane region" description="Helical" evidence="13">
    <location>
        <begin position="15"/>
        <end position="36"/>
    </location>
</feature>
<dbReference type="InterPro" id="IPR048279">
    <property type="entry name" value="MdtK-like"/>
</dbReference>
<dbReference type="InterPro" id="IPR050222">
    <property type="entry name" value="MATE_MdtK"/>
</dbReference>
<feature type="transmembrane region" description="Helical" evidence="13">
    <location>
        <begin position="416"/>
        <end position="437"/>
    </location>
</feature>
<evidence type="ECO:0000313" key="14">
    <source>
        <dbReference type="EMBL" id="MEQ2425190.1"/>
    </source>
</evidence>
<dbReference type="EMBL" id="JBBMFM010000026">
    <property type="protein sequence ID" value="MEQ2425190.1"/>
    <property type="molecule type" value="Genomic_DNA"/>
</dbReference>
<keyword evidence="11 13" id="KW-0472">Membrane</keyword>
<evidence type="ECO:0000256" key="3">
    <source>
        <dbReference type="ARBA" id="ARBA00010199"/>
    </source>
</evidence>
<dbReference type="NCBIfam" id="TIGR00797">
    <property type="entry name" value="matE"/>
    <property type="match status" value="1"/>
</dbReference>
<evidence type="ECO:0000256" key="4">
    <source>
        <dbReference type="ARBA" id="ARBA00020268"/>
    </source>
</evidence>
<comment type="similarity">
    <text evidence="3">Belongs to the multi antimicrobial extrusion (MATE) (TC 2.A.66.1) family.</text>
</comment>
<evidence type="ECO:0000256" key="2">
    <source>
        <dbReference type="ARBA" id="ARBA00004651"/>
    </source>
</evidence>
<dbReference type="InterPro" id="IPR002528">
    <property type="entry name" value="MATE_fam"/>
</dbReference>
<organism evidence="14 15">
    <name type="scientific">Enterocloster hominis</name>
    <name type="common">ex Hitch et al. 2024</name>
    <dbReference type="NCBI Taxonomy" id="1917870"/>
    <lineage>
        <taxon>Bacteria</taxon>
        <taxon>Bacillati</taxon>
        <taxon>Bacillota</taxon>
        <taxon>Clostridia</taxon>
        <taxon>Lachnospirales</taxon>
        <taxon>Lachnospiraceae</taxon>
        <taxon>Enterocloster</taxon>
    </lineage>
</organism>
<evidence type="ECO:0000256" key="5">
    <source>
        <dbReference type="ARBA" id="ARBA00022448"/>
    </source>
</evidence>
<evidence type="ECO:0000256" key="11">
    <source>
        <dbReference type="ARBA" id="ARBA00023136"/>
    </source>
</evidence>
<keyword evidence="10" id="KW-0406">Ion transport</keyword>
<reference evidence="14 15" key="1">
    <citation type="submission" date="2024-03" db="EMBL/GenBank/DDBJ databases">
        <title>Human intestinal bacterial collection.</title>
        <authorList>
            <person name="Pauvert C."/>
            <person name="Hitch T.C.A."/>
            <person name="Clavel T."/>
        </authorList>
    </citation>
    <scope>NUCLEOTIDE SEQUENCE [LARGE SCALE GENOMIC DNA]</scope>
    <source>
        <strain evidence="14 15">CLA-SR-H021</strain>
    </source>
</reference>
<keyword evidence="15" id="KW-1185">Reference proteome</keyword>
<comment type="subcellular location">
    <subcellularLocation>
        <location evidence="2">Cell membrane</location>
        <topology evidence="2">Multi-pass membrane protein</topology>
    </subcellularLocation>
</comment>
<feature type="transmembrane region" description="Helical" evidence="13">
    <location>
        <begin position="89"/>
        <end position="113"/>
    </location>
</feature>
<dbReference type="Pfam" id="PF01554">
    <property type="entry name" value="MatE"/>
    <property type="match status" value="2"/>
</dbReference>
<dbReference type="PANTHER" id="PTHR43298:SF2">
    <property type="entry name" value="FMN_FAD EXPORTER YEEO-RELATED"/>
    <property type="match status" value="1"/>
</dbReference>
<feature type="transmembrane region" description="Helical" evidence="13">
    <location>
        <begin position="173"/>
        <end position="192"/>
    </location>
</feature>
<sequence length="450" mass="49116">MSQENKMGTMPVKRLLVTMSLPMIISMLVQALYNIVDSVFVSMINQAALTAVSMAFPIQNLLIAVSAGTCVGVNALLSRSLGERNAKNANLAAVNGLFLAFVSFLFFALFGIFGARIFFESQTDNPVIIEYGIQYLQIVCIFSFGLFGEMMFERILQSTGQTFYCMITQGTGAIINIILDPILIFGLLGIPAMGIRGAAAATVFGQIVAMVLAAILNHAKNKDVRISFKGFSPHGRTISIIYQVGVPSIIMQSISSVMTFGLNKILISFSETAVAVFGVYFKLQSFIFMPIFGLNNGMIPIIAYNYGARNKKRIMETIRLSIGIAVFIMLIGLAVFQLMTPQLLELFQADADMLSIGVPALRIISLSFLFAGYCIIVGSVFQAMGNGVYSLIVSIARQLVCILPLAYFFARAFGLHAVWYSIPLAEITSVVLSSILFRKIYVEKVKPLGE</sequence>
<feature type="transmembrane region" description="Helical" evidence="13">
    <location>
        <begin position="56"/>
        <end position="77"/>
    </location>
</feature>
<dbReference type="RefSeq" id="WP_008721319.1">
    <property type="nucleotide sequence ID" value="NZ_JAJFDX010000011.1"/>
</dbReference>
<evidence type="ECO:0000256" key="7">
    <source>
        <dbReference type="ARBA" id="ARBA00022475"/>
    </source>
</evidence>
<evidence type="ECO:0000313" key="15">
    <source>
        <dbReference type="Proteomes" id="UP001454086"/>
    </source>
</evidence>
<feature type="transmembrane region" description="Helical" evidence="13">
    <location>
        <begin position="133"/>
        <end position="152"/>
    </location>
</feature>
<comment type="caution">
    <text evidence="14">The sequence shown here is derived from an EMBL/GenBank/DDBJ whole genome shotgun (WGS) entry which is preliminary data.</text>
</comment>
<protein>
    <recommendedName>
        <fullName evidence="4">Probable multidrug resistance protein NorM</fullName>
    </recommendedName>
    <alternativeName>
        <fullName evidence="12">Multidrug-efflux transporter</fullName>
    </alternativeName>
</protein>
<feature type="transmembrane region" description="Helical" evidence="13">
    <location>
        <begin position="388"/>
        <end position="410"/>
    </location>
</feature>
<evidence type="ECO:0000256" key="8">
    <source>
        <dbReference type="ARBA" id="ARBA00022692"/>
    </source>
</evidence>
<feature type="transmembrane region" description="Helical" evidence="13">
    <location>
        <begin position="198"/>
        <end position="219"/>
    </location>
</feature>
<comment type="function">
    <text evidence="1">Multidrug efflux pump.</text>
</comment>
<dbReference type="PIRSF" id="PIRSF006603">
    <property type="entry name" value="DinF"/>
    <property type="match status" value="1"/>
</dbReference>
<evidence type="ECO:0000256" key="6">
    <source>
        <dbReference type="ARBA" id="ARBA00022449"/>
    </source>
</evidence>
<dbReference type="PANTHER" id="PTHR43298">
    <property type="entry name" value="MULTIDRUG RESISTANCE PROTEIN NORM-RELATED"/>
    <property type="match status" value="1"/>
</dbReference>
<dbReference type="Proteomes" id="UP001454086">
    <property type="component" value="Unassembled WGS sequence"/>
</dbReference>
<feature type="transmembrane region" description="Helical" evidence="13">
    <location>
        <begin position="287"/>
        <end position="306"/>
    </location>
</feature>
<keyword evidence="5" id="KW-0813">Transport</keyword>
<keyword evidence="7" id="KW-1003">Cell membrane</keyword>
<dbReference type="CDD" id="cd13144">
    <property type="entry name" value="MATE_like_4"/>
    <property type="match status" value="1"/>
</dbReference>
<evidence type="ECO:0000256" key="13">
    <source>
        <dbReference type="SAM" id="Phobius"/>
    </source>
</evidence>
<proteinExistence type="inferred from homology"/>
<feature type="transmembrane region" description="Helical" evidence="13">
    <location>
        <begin position="360"/>
        <end position="381"/>
    </location>
</feature>
<name>A0ABV1D5C2_9FIRM</name>
<evidence type="ECO:0000256" key="1">
    <source>
        <dbReference type="ARBA" id="ARBA00003408"/>
    </source>
</evidence>
<feature type="transmembrane region" description="Helical" evidence="13">
    <location>
        <begin position="318"/>
        <end position="340"/>
    </location>
</feature>
<accession>A0ABV1D5C2</accession>
<evidence type="ECO:0000256" key="10">
    <source>
        <dbReference type="ARBA" id="ARBA00023065"/>
    </source>
</evidence>
<keyword evidence="8 13" id="KW-0812">Transmembrane</keyword>
<gene>
    <name evidence="14" type="ORF">WMQ36_09420</name>
</gene>
<evidence type="ECO:0000256" key="12">
    <source>
        <dbReference type="ARBA" id="ARBA00031636"/>
    </source>
</evidence>
<keyword evidence="9 13" id="KW-1133">Transmembrane helix</keyword>
<evidence type="ECO:0000256" key="9">
    <source>
        <dbReference type="ARBA" id="ARBA00022989"/>
    </source>
</evidence>
<keyword evidence="6" id="KW-0050">Antiport</keyword>